<reference evidence="8" key="1">
    <citation type="submission" date="2020-12" db="EMBL/GenBank/DDBJ databases">
        <title>Bacterial taxonomy.</title>
        <authorList>
            <person name="Pan X."/>
        </authorList>
    </citation>
    <scope>NUCLEOTIDE SEQUENCE</scope>
    <source>
        <strain evidence="8">KCTC 52957</strain>
    </source>
</reference>
<dbReference type="RefSeq" id="WP_198917097.1">
    <property type="nucleotide sequence ID" value="NZ_JAEKPD010000015.1"/>
</dbReference>
<evidence type="ECO:0000256" key="2">
    <source>
        <dbReference type="ARBA" id="ARBA00005568"/>
    </source>
</evidence>
<evidence type="ECO:0000256" key="4">
    <source>
        <dbReference type="ARBA" id="ARBA00022842"/>
    </source>
</evidence>
<keyword evidence="9" id="KW-1185">Reference proteome</keyword>
<dbReference type="Proteomes" id="UP000642488">
    <property type="component" value="Unassembled WGS sequence"/>
</dbReference>
<dbReference type="PANTHER" id="PTHR32308">
    <property type="entry name" value="LYASE BETA SUBUNIT, PUTATIVE (AFU_ORTHOLOGUE AFUA_4G13030)-RELATED"/>
    <property type="match status" value="1"/>
</dbReference>
<comment type="caution">
    <text evidence="8">The sequence shown here is derived from an EMBL/GenBank/DDBJ whole genome shotgun (WGS) entry which is preliminary data.</text>
</comment>
<evidence type="ECO:0000259" key="7">
    <source>
        <dbReference type="Pfam" id="PF03328"/>
    </source>
</evidence>
<evidence type="ECO:0000256" key="1">
    <source>
        <dbReference type="ARBA" id="ARBA00001946"/>
    </source>
</evidence>
<feature type="binding site" evidence="5">
    <location>
        <position position="70"/>
    </location>
    <ligand>
        <name>substrate</name>
    </ligand>
</feature>
<dbReference type="InterPro" id="IPR015813">
    <property type="entry name" value="Pyrv/PenolPyrv_kinase-like_dom"/>
</dbReference>
<dbReference type="Pfam" id="PF03328">
    <property type="entry name" value="HpcH_HpaI"/>
    <property type="match status" value="1"/>
</dbReference>
<feature type="binding site" evidence="6">
    <location>
        <position position="128"/>
    </location>
    <ligand>
        <name>Mg(2+)</name>
        <dbReference type="ChEBI" id="CHEBI:18420"/>
    </ligand>
</feature>
<dbReference type="PIRSF" id="PIRSF015582">
    <property type="entry name" value="Cit_lyase_B"/>
    <property type="match status" value="1"/>
</dbReference>
<dbReference type="InterPro" id="IPR011206">
    <property type="entry name" value="Citrate_lyase_beta/mcl1/mcl2"/>
</dbReference>
<dbReference type="GO" id="GO:0006107">
    <property type="term" value="P:oxaloacetate metabolic process"/>
    <property type="evidence" value="ECO:0007669"/>
    <property type="project" value="TreeGrafter"/>
</dbReference>
<dbReference type="EMBL" id="JAEKPD010000015">
    <property type="protein sequence ID" value="MBJ3763926.1"/>
    <property type="molecule type" value="Genomic_DNA"/>
</dbReference>
<dbReference type="SUPFAM" id="SSF51621">
    <property type="entry name" value="Phosphoenolpyruvate/pyruvate domain"/>
    <property type="match status" value="1"/>
</dbReference>
<comment type="similarity">
    <text evidence="2">Belongs to the HpcH/HpaI aldolase family.</text>
</comment>
<evidence type="ECO:0000313" key="9">
    <source>
        <dbReference type="Proteomes" id="UP000642488"/>
    </source>
</evidence>
<sequence length="284" mass="29606">MTSVLRPWRSVLYIPGSKERALEKARGLDVDAIIFDLEDAVAPGEKAAARATLADALAQGGYGSRARLVRVNGGDTPWGADDLAATMDMAPDAILLPKVDSAAQVAAVAAQLDAHPGCGDVAIWAMMETTRGVFNAAEIAQAPRMGGFIMGTNDLAAELGCDTGGDRMPLMMALQTCLAAARMGGIPCVDGVFNAFKDDDGLRAECQQGRALGMDGKTLIHPAQVAICNEVFSPSEAEIDTAKRQIEAFERAEADGQGVAVLDGKIVENLHVATARKVLAKAGA</sequence>
<accession>A0A934IE20</accession>
<evidence type="ECO:0000256" key="3">
    <source>
        <dbReference type="ARBA" id="ARBA00022723"/>
    </source>
</evidence>
<keyword evidence="8" id="KW-0456">Lyase</keyword>
<feature type="domain" description="HpcH/HpaI aldolase/citrate lyase" evidence="7">
    <location>
        <begin position="9"/>
        <end position="222"/>
    </location>
</feature>
<dbReference type="GO" id="GO:0016829">
    <property type="term" value="F:lyase activity"/>
    <property type="evidence" value="ECO:0007669"/>
    <property type="project" value="UniProtKB-KW"/>
</dbReference>
<dbReference type="AlphaFoldDB" id="A0A934IE20"/>
<protein>
    <submittedName>
        <fullName evidence="8">CoA ester lyase</fullName>
    </submittedName>
</protein>
<comment type="cofactor">
    <cofactor evidence="1">
        <name>Mg(2+)</name>
        <dbReference type="ChEBI" id="CHEBI:18420"/>
    </cofactor>
</comment>
<dbReference type="GO" id="GO:0000287">
    <property type="term" value="F:magnesium ion binding"/>
    <property type="evidence" value="ECO:0007669"/>
    <property type="project" value="TreeGrafter"/>
</dbReference>
<name>A0A934IE20_9RHOB</name>
<evidence type="ECO:0000313" key="8">
    <source>
        <dbReference type="EMBL" id="MBJ3763926.1"/>
    </source>
</evidence>
<dbReference type="Gene3D" id="3.20.20.60">
    <property type="entry name" value="Phosphoenolpyruvate-binding domains"/>
    <property type="match status" value="1"/>
</dbReference>
<keyword evidence="4 6" id="KW-0460">Magnesium</keyword>
<dbReference type="InterPro" id="IPR040442">
    <property type="entry name" value="Pyrv_kinase-like_dom_sf"/>
</dbReference>
<keyword evidence="3 6" id="KW-0479">Metal-binding</keyword>
<evidence type="ECO:0000256" key="5">
    <source>
        <dbReference type="PIRSR" id="PIRSR015582-1"/>
    </source>
</evidence>
<feature type="binding site" evidence="6">
    <location>
        <position position="154"/>
    </location>
    <ligand>
        <name>Mg(2+)</name>
        <dbReference type="ChEBI" id="CHEBI:18420"/>
    </ligand>
</feature>
<dbReference type="InterPro" id="IPR005000">
    <property type="entry name" value="Aldolase/citrate-lyase_domain"/>
</dbReference>
<organism evidence="8 9">
    <name type="scientific">Palleronia pontilimi</name>
    <dbReference type="NCBI Taxonomy" id="1964209"/>
    <lineage>
        <taxon>Bacteria</taxon>
        <taxon>Pseudomonadati</taxon>
        <taxon>Pseudomonadota</taxon>
        <taxon>Alphaproteobacteria</taxon>
        <taxon>Rhodobacterales</taxon>
        <taxon>Roseobacteraceae</taxon>
        <taxon>Palleronia</taxon>
    </lineage>
</organism>
<dbReference type="PANTHER" id="PTHR32308:SF10">
    <property type="entry name" value="CITRATE LYASE SUBUNIT BETA"/>
    <property type="match status" value="1"/>
</dbReference>
<feature type="binding site" evidence="5">
    <location>
        <position position="128"/>
    </location>
    <ligand>
        <name>substrate</name>
    </ligand>
</feature>
<evidence type="ECO:0000256" key="6">
    <source>
        <dbReference type="PIRSR" id="PIRSR015582-2"/>
    </source>
</evidence>
<gene>
    <name evidence="8" type="ORF">ILP92_14330</name>
</gene>
<proteinExistence type="inferred from homology"/>